<comment type="caution">
    <text evidence="2">The sequence shown here is derived from an EMBL/GenBank/DDBJ whole genome shotgun (WGS) entry which is preliminary data.</text>
</comment>
<gene>
    <name evidence="2" type="ORF">FRUB_06185</name>
</gene>
<evidence type="ECO:0000313" key="2">
    <source>
        <dbReference type="EMBL" id="OWK39103.1"/>
    </source>
</evidence>
<accession>A0A225DDN9</accession>
<dbReference type="InterPro" id="IPR004291">
    <property type="entry name" value="Transposase_IS66_central"/>
</dbReference>
<proteinExistence type="predicted"/>
<reference evidence="3" key="1">
    <citation type="submission" date="2017-06" db="EMBL/GenBank/DDBJ databases">
        <title>Genome analysis of Fimbriiglobus ruber SP5, the first member of the order Planctomycetales with confirmed chitinolytic capability.</title>
        <authorList>
            <person name="Ravin N.V."/>
            <person name="Rakitin A.L."/>
            <person name="Ivanova A.A."/>
            <person name="Beletsky A.V."/>
            <person name="Kulichevskaya I.S."/>
            <person name="Mardanov A.V."/>
            <person name="Dedysh S.N."/>
        </authorList>
    </citation>
    <scope>NUCLEOTIDE SEQUENCE [LARGE SCALE GENOMIC DNA]</scope>
    <source>
        <strain evidence="3">SP5</strain>
    </source>
</reference>
<dbReference type="InterPro" id="IPR052344">
    <property type="entry name" value="Transposase-related"/>
</dbReference>
<evidence type="ECO:0000259" key="1">
    <source>
        <dbReference type="Pfam" id="PF03050"/>
    </source>
</evidence>
<sequence length="226" mass="25132">MAVTTLVTAFVITRHRDRASFDALRDGATTIHTTDRYSVSDHLDPGRRQVCWAHLARDFQARIDRTNAGPTIGEELLAHAHILFAHWERVRDGTITRGTFRRNYLPGLRDEVHARLARCRTCGCPKTAAVCADLCATADALWTFARRAGIEPTNNAAERELRHAACWRKTSYGTDSARGSRYVERILTVIASCRRQGRNILALLTAAVTADRNGIERPSLVPSVAV</sequence>
<protein>
    <submittedName>
        <fullName evidence="2">Mobile element protein</fullName>
    </submittedName>
</protein>
<dbReference type="EMBL" id="NIDE01000011">
    <property type="protein sequence ID" value="OWK39103.1"/>
    <property type="molecule type" value="Genomic_DNA"/>
</dbReference>
<dbReference type="Pfam" id="PF03050">
    <property type="entry name" value="DDE_Tnp_IS66"/>
    <property type="match status" value="1"/>
</dbReference>
<organism evidence="2 3">
    <name type="scientific">Fimbriiglobus ruber</name>
    <dbReference type="NCBI Taxonomy" id="1908690"/>
    <lineage>
        <taxon>Bacteria</taxon>
        <taxon>Pseudomonadati</taxon>
        <taxon>Planctomycetota</taxon>
        <taxon>Planctomycetia</taxon>
        <taxon>Gemmatales</taxon>
        <taxon>Gemmataceae</taxon>
        <taxon>Fimbriiglobus</taxon>
    </lineage>
</organism>
<dbReference type="Proteomes" id="UP000214646">
    <property type="component" value="Unassembled WGS sequence"/>
</dbReference>
<name>A0A225DDN9_9BACT</name>
<evidence type="ECO:0000313" key="3">
    <source>
        <dbReference type="Proteomes" id="UP000214646"/>
    </source>
</evidence>
<dbReference type="AlphaFoldDB" id="A0A225DDN9"/>
<keyword evidence="3" id="KW-1185">Reference proteome</keyword>
<feature type="domain" description="Transposase IS66 central" evidence="1">
    <location>
        <begin position="7"/>
        <end position="180"/>
    </location>
</feature>
<dbReference type="PANTHER" id="PTHR33678">
    <property type="entry name" value="BLL1576 PROTEIN"/>
    <property type="match status" value="1"/>
</dbReference>